<dbReference type="Proteomes" id="UP000219439">
    <property type="component" value="Unassembled WGS sequence"/>
</dbReference>
<dbReference type="EMBL" id="OBEL01000002">
    <property type="protein sequence ID" value="SNZ19178.1"/>
    <property type="molecule type" value="Genomic_DNA"/>
</dbReference>
<evidence type="ECO:0000313" key="2">
    <source>
        <dbReference type="EMBL" id="SNZ19178.1"/>
    </source>
</evidence>
<feature type="signal peptide" evidence="1">
    <location>
        <begin position="1"/>
        <end position="19"/>
    </location>
</feature>
<dbReference type="AlphaFoldDB" id="A0A285PCL4"/>
<organism evidence="2 3">
    <name type="scientific">Cohaesibacter gelatinilyticus</name>
    <dbReference type="NCBI Taxonomy" id="372072"/>
    <lineage>
        <taxon>Bacteria</taxon>
        <taxon>Pseudomonadati</taxon>
        <taxon>Pseudomonadota</taxon>
        <taxon>Alphaproteobacteria</taxon>
        <taxon>Hyphomicrobiales</taxon>
        <taxon>Cohaesibacteraceae</taxon>
    </lineage>
</organism>
<reference evidence="2 3" key="1">
    <citation type="submission" date="2017-09" db="EMBL/GenBank/DDBJ databases">
        <authorList>
            <person name="Ehlers B."/>
            <person name="Leendertz F.H."/>
        </authorList>
    </citation>
    <scope>NUCLEOTIDE SEQUENCE [LARGE SCALE GENOMIC DNA]</scope>
    <source>
        <strain evidence="2 3">DSM 18289</strain>
    </source>
</reference>
<keyword evidence="3" id="KW-1185">Reference proteome</keyword>
<protein>
    <submittedName>
        <fullName evidence="2">Uncharacterized protein</fullName>
    </submittedName>
</protein>
<evidence type="ECO:0000313" key="3">
    <source>
        <dbReference type="Proteomes" id="UP000219439"/>
    </source>
</evidence>
<proteinExistence type="predicted"/>
<feature type="chain" id="PRO_5013126247" evidence="1">
    <location>
        <begin position="20"/>
        <end position="88"/>
    </location>
</feature>
<evidence type="ECO:0000256" key="1">
    <source>
        <dbReference type="SAM" id="SignalP"/>
    </source>
</evidence>
<dbReference type="RefSeq" id="WP_097153542.1">
    <property type="nucleotide sequence ID" value="NZ_OBEL01000002.1"/>
</dbReference>
<keyword evidence="1" id="KW-0732">Signal</keyword>
<sequence length="88" mass="9952">MKYTILSLAFILAASPALAGKCTQKMVQTKKAAYTNMYEKLKKSRPKVAMAYHEGLPAKMLIFKENSSHNCELIDSLIRDLKVNFVQK</sequence>
<name>A0A285PCL4_9HYPH</name>
<gene>
    <name evidence="2" type="ORF">SAMN06265368_2258</name>
</gene>
<accession>A0A285PCL4</accession>